<sequence>MIAGAGLIGLALACDLAQRGVASVVLEARDAPIDGSRAIVFAQRSLEILARMKLGPRLRQQGVNWKVGRLYHQSREVFSFDFQPEPGFEWPPFINVQQSYIEAWLAQACAESGLVDLRSRSRVTDVIGRDDGATVSVETPDGEYRLDCDWLIACDGARSTVRKVLDLPFVGEMFPDRFLIVDIEMKGAALRAERRFWFDPPFHPKRSVLLHKQPDNLWRVDFQLGADADPALEREPERVERRLRAMFGDEVAFRIDWVSVYTFRCRRLARFVHSRIVFAGDSAHEVSPFGGRGGNGGLQDVDNLGWRLAAIVRHGAPASLIDSYGDERAFAADENILNSTRSARFISPESPAADVLRRAALALARTTPFGRALVNSGRLSRPAVLTGVGQFAGAVAHPGVLKPGSPAVDAPVKRAGEPDWLLAHLGGPGYTLLVYGDPDDAAISALAAAPRAALLAIVVASPARPAHEHDAPGCSTLWDHEGFVARRYGLAPGNAVLLRPDQHVLGSFERVDSRALWTILDRAVGTPIPLSFEETQS</sequence>
<reference evidence="5 6" key="1">
    <citation type="submission" date="2015-12" db="EMBL/GenBank/DDBJ databases">
        <title>Diversity of Burkholderia near neighbor genomes.</title>
        <authorList>
            <person name="Sahl J."/>
            <person name="Wagner D."/>
            <person name="Keim P."/>
        </authorList>
    </citation>
    <scope>NUCLEOTIDE SEQUENCE [LARGE SCALE GENOMIC DNA]</scope>
    <source>
        <strain evidence="5 6">BDU6</strain>
    </source>
</reference>
<evidence type="ECO:0000256" key="1">
    <source>
        <dbReference type="ARBA" id="ARBA00001974"/>
    </source>
</evidence>
<keyword evidence="2" id="KW-0285">Flavoprotein</keyword>
<organism evidence="5 6">
    <name type="scientific">Burkholderia mayonis</name>
    <dbReference type="NCBI Taxonomy" id="1385591"/>
    <lineage>
        <taxon>Bacteria</taxon>
        <taxon>Pseudomonadati</taxon>
        <taxon>Pseudomonadota</taxon>
        <taxon>Betaproteobacteria</taxon>
        <taxon>Burkholderiales</taxon>
        <taxon>Burkholderiaceae</taxon>
        <taxon>Burkholderia</taxon>
        <taxon>pseudomallei group</taxon>
    </lineage>
</organism>
<feature type="domain" description="FAD-binding" evidence="4">
    <location>
        <begin position="2"/>
        <end position="334"/>
    </location>
</feature>
<accession>A0A1B4FIK5</accession>
<dbReference type="PRINTS" id="PR00420">
    <property type="entry name" value="RNGMNOXGNASE"/>
</dbReference>
<evidence type="ECO:0000256" key="2">
    <source>
        <dbReference type="ARBA" id="ARBA00022630"/>
    </source>
</evidence>
<dbReference type="Gene3D" id="3.40.30.120">
    <property type="match status" value="1"/>
</dbReference>
<comment type="cofactor">
    <cofactor evidence="1">
        <name>FAD</name>
        <dbReference type="ChEBI" id="CHEBI:57692"/>
    </cofactor>
</comment>
<dbReference type="KEGG" id="buu:WS70_08430"/>
<dbReference type="Pfam" id="PF01494">
    <property type="entry name" value="FAD_binding_3"/>
    <property type="match status" value="1"/>
</dbReference>
<dbReference type="InterPro" id="IPR036188">
    <property type="entry name" value="FAD/NAD-bd_sf"/>
</dbReference>
<dbReference type="InterPro" id="IPR002938">
    <property type="entry name" value="FAD-bd"/>
</dbReference>
<dbReference type="Gene3D" id="3.30.70.2450">
    <property type="match status" value="1"/>
</dbReference>
<dbReference type="PANTHER" id="PTHR43004:SF19">
    <property type="entry name" value="BINDING MONOOXYGENASE, PUTATIVE (JCVI)-RELATED"/>
    <property type="match status" value="1"/>
</dbReference>
<dbReference type="PANTHER" id="PTHR43004">
    <property type="entry name" value="TRK SYSTEM POTASSIUM UPTAKE PROTEIN"/>
    <property type="match status" value="1"/>
</dbReference>
<dbReference type="NCBIfam" id="NF006002">
    <property type="entry name" value="PRK08132.1"/>
    <property type="match status" value="1"/>
</dbReference>
<dbReference type="GO" id="GO:0071949">
    <property type="term" value="F:FAD binding"/>
    <property type="evidence" value="ECO:0007669"/>
    <property type="project" value="InterPro"/>
</dbReference>
<dbReference type="AlphaFoldDB" id="A0A1B4FIK5"/>
<proteinExistence type="predicted"/>
<evidence type="ECO:0000256" key="3">
    <source>
        <dbReference type="ARBA" id="ARBA00022827"/>
    </source>
</evidence>
<protein>
    <submittedName>
        <fullName evidence="5">Oxygenase</fullName>
    </submittedName>
</protein>
<gene>
    <name evidence="5" type="ORF">WS70_08430</name>
</gene>
<dbReference type="InterPro" id="IPR050641">
    <property type="entry name" value="RIFMO-like"/>
</dbReference>
<dbReference type="Gene3D" id="3.50.50.60">
    <property type="entry name" value="FAD/NAD(P)-binding domain"/>
    <property type="match status" value="1"/>
</dbReference>
<dbReference type="EMBL" id="CP013386">
    <property type="protein sequence ID" value="AOJ03523.1"/>
    <property type="molecule type" value="Genomic_DNA"/>
</dbReference>
<evidence type="ECO:0000259" key="4">
    <source>
        <dbReference type="Pfam" id="PF01494"/>
    </source>
</evidence>
<dbReference type="Proteomes" id="UP000062519">
    <property type="component" value="Chromosome 1"/>
</dbReference>
<name>A0A1B4FIK5_9BURK</name>
<evidence type="ECO:0000313" key="5">
    <source>
        <dbReference type="EMBL" id="AOJ03523.1"/>
    </source>
</evidence>
<dbReference type="SUPFAM" id="SSF51905">
    <property type="entry name" value="FAD/NAD(P)-binding domain"/>
    <property type="match status" value="1"/>
</dbReference>
<evidence type="ECO:0000313" key="6">
    <source>
        <dbReference type="Proteomes" id="UP000062519"/>
    </source>
</evidence>
<keyword evidence="6" id="KW-1185">Reference proteome</keyword>
<keyword evidence="3" id="KW-0274">FAD</keyword>
<dbReference type="GO" id="GO:0016709">
    <property type="term" value="F:oxidoreductase activity, acting on paired donors, with incorporation or reduction of molecular oxygen, NAD(P)H as one donor, and incorporation of one atom of oxygen"/>
    <property type="evidence" value="ECO:0007669"/>
    <property type="project" value="UniProtKB-ARBA"/>
</dbReference>